<dbReference type="RefSeq" id="WP_180893504.1">
    <property type="nucleotide sequence ID" value="NZ_JACCKD010000004.1"/>
</dbReference>
<dbReference type="Proteomes" id="UP000582974">
    <property type="component" value="Unassembled WGS sequence"/>
</dbReference>
<comment type="caution">
    <text evidence="1">The sequence shown here is derived from an EMBL/GenBank/DDBJ whole genome shotgun (WGS) entry which is preliminary data.</text>
</comment>
<dbReference type="EMBL" id="JACCKD010000004">
    <property type="protein sequence ID" value="MBA0126708.1"/>
    <property type="molecule type" value="Genomic_DNA"/>
</dbReference>
<name>A0A838AC01_9PSEU</name>
<evidence type="ECO:0000313" key="2">
    <source>
        <dbReference type="Proteomes" id="UP000582974"/>
    </source>
</evidence>
<organism evidence="1 2">
    <name type="scientific">Haloechinothrix aidingensis</name>
    <dbReference type="NCBI Taxonomy" id="2752311"/>
    <lineage>
        <taxon>Bacteria</taxon>
        <taxon>Bacillati</taxon>
        <taxon>Actinomycetota</taxon>
        <taxon>Actinomycetes</taxon>
        <taxon>Pseudonocardiales</taxon>
        <taxon>Pseudonocardiaceae</taxon>
        <taxon>Haloechinothrix</taxon>
    </lineage>
</organism>
<reference evidence="1 2" key="1">
    <citation type="submission" date="2020-07" db="EMBL/GenBank/DDBJ databases">
        <title>Genome of Haloechinothrix sp.</title>
        <authorList>
            <person name="Tang S.-K."/>
            <person name="Yang L."/>
            <person name="Zhu W.-Y."/>
        </authorList>
    </citation>
    <scope>NUCLEOTIDE SEQUENCE [LARGE SCALE GENOMIC DNA]</scope>
    <source>
        <strain evidence="1 2">YIM 98757</strain>
    </source>
</reference>
<keyword evidence="2" id="KW-1185">Reference proteome</keyword>
<dbReference type="AlphaFoldDB" id="A0A838AC01"/>
<protein>
    <submittedName>
        <fullName evidence="1">Uncharacterized protein</fullName>
    </submittedName>
</protein>
<sequence length="70" mass="7418">MFSSHGIEVDSWVRIDGSCRITGEVVGDEAQLRLGGVRSSGLDVIADAAGLERLVARCSEVLDSMRSGQP</sequence>
<evidence type="ECO:0000313" key="1">
    <source>
        <dbReference type="EMBL" id="MBA0126708.1"/>
    </source>
</evidence>
<accession>A0A838AC01</accession>
<proteinExistence type="predicted"/>
<gene>
    <name evidence="1" type="ORF">H0B56_14240</name>
</gene>